<reference evidence="1 2" key="1">
    <citation type="journal article" date="2019" name="Appl. Environ. Microbiol.">
        <title>Clostridium scindens ATCC 35704: integration of nutritional requirements, the complete genome sequence, and global transcriptional responses to bile acids.</title>
        <authorList>
            <person name="Devendran S."/>
            <person name="Shrestha R."/>
            <person name="Alves J.M.P."/>
            <person name="Wolf P.G."/>
            <person name="Ly L."/>
            <person name="Hernandez A.G."/>
            <person name="Mendez-Garcia C."/>
            <person name="Inboden A."/>
            <person name="Wiley J."/>
            <person name="Paul O."/>
            <person name="Allen A."/>
            <person name="Springer E."/>
            <person name="Wright C.L."/>
            <person name="Fields C.J."/>
            <person name="Daniel S.L."/>
            <person name="Ridlon J.M."/>
        </authorList>
    </citation>
    <scope>NUCLEOTIDE SEQUENCE [LARGE SCALE GENOMIC DNA]</scope>
    <source>
        <strain evidence="1 2">ATCC 35704</strain>
    </source>
</reference>
<organism evidence="1 2">
    <name type="scientific">Clostridium scindens (strain ATCC 35704 / DSM 5676 / VPI 13733 / 19)</name>
    <dbReference type="NCBI Taxonomy" id="411468"/>
    <lineage>
        <taxon>Bacteria</taxon>
        <taxon>Bacillati</taxon>
        <taxon>Bacillota</taxon>
        <taxon>Clostridia</taxon>
        <taxon>Lachnospirales</taxon>
        <taxon>Lachnospiraceae</taxon>
    </lineage>
</organism>
<accession>A0A494WEW5</accession>
<gene>
    <name evidence="1" type="ORF">HDCHBGLK_00330</name>
</gene>
<dbReference type="EMBL" id="CP036170">
    <property type="protein sequence ID" value="QBF72984.1"/>
    <property type="molecule type" value="Genomic_DNA"/>
</dbReference>
<evidence type="ECO:0000313" key="1">
    <source>
        <dbReference type="EMBL" id="QBF72984.1"/>
    </source>
</evidence>
<dbReference type="Proteomes" id="UP000289664">
    <property type="component" value="Chromosome"/>
</dbReference>
<keyword evidence="2" id="KW-1185">Reference proteome</keyword>
<protein>
    <submittedName>
        <fullName evidence="1">Uncharacterized protein</fullName>
    </submittedName>
</protein>
<proteinExistence type="predicted"/>
<dbReference type="AlphaFoldDB" id="A0A494WEW5"/>
<sequence>MYGYICEHCGAHLDPGEHCDCRDKHLEKLHKRKATNLTLEELLEVEECYQEKLEICY</sequence>
<name>A0A494WEW5_CLOS5</name>
<evidence type="ECO:0000313" key="2">
    <source>
        <dbReference type="Proteomes" id="UP000289664"/>
    </source>
</evidence>
<dbReference type="KEGG" id="csci:HDCHBGLK_00330"/>